<evidence type="ECO:0000313" key="2">
    <source>
        <dbReference type="Proteomes" id="UP000462055"/>
    </source>
</evidence>
<proteinExistence type="predicted"/>
<protein>
    <submittedName>
        <fullName evidence="1">Uncharacterized protein</fullName>
    </submittedName>
</protein>
<reference evidence="1" key="1">
    <citation type="submission" date="2019-12" db="EMBL/GenBank/DDBJ databases">
        <title>Actinomadura physcomitrii sp. nov., a novel actinomycete isolated from moss [Physcomitrium sphaericum (Ludw) Fuernr].</title>
        <authorList>
            <person name="Zhuang X."/>
        </authorList>
    </citation>
    <scope>NUCLEOTIDE SEQUENCE [LARGE SCALE GENOMIC DNA]</scope>
    <source>
        <strain evidence="1">LD22</strain>
    </source>
</reference>
<sequence length="77" mass="7879">MRARQAMATGEVRPGFGTELATQVTTLLDEVDGGAPVDLGRRIEGLRWALAGRGPGDVAPARAAGLGALLDEVPVPS</sequence>
<gene>
    <name evidence="1" type="ORF">F8568_008645</name>
</gene>
<comment type="caution">
    <text evidence="1">The sequence shown here is derived from an EMBL/GenBank/DDBJ whole genome shotgun (WGS) entry which is preliminary data.</text>
</comment>
<keyword evidence="2" id="KW-1185">Reference proteome</keyword>
<dbReference type="Proteomes" id="UP000462055">
    <property type="component" value="Unassembled WGS sequence"/>
</dbReference>
<name>A0A6I4M9H7_9ACTN</name>
<evidence type="ECO:0000313" key="1">
    <source>
        <dbReference type="EMBL" id="MWA00441.1"/>
    </source>
</evidence>
<accession>A0A6I4M9H7</accession>
<dbReference type="RefSeq" id="WP_151592959.1">
    <property type="nucleotide sequence ID" value="NZ_WBMS02000005.1"/>
</dbReference>
<dbReference type="EMBL" id="WBMS02000005">
    <property type="protein sequence ID" value="MWA00441.1"/>
    <property type="molecule type" value="Genomic_DNA"/>
</dbReference>
<organism evidence="1 2">
    <name type="scientific">Actinomadura physcomitrii</name>
    <dbReference type="NCBI Taxonomy" id="2650748"/>
    <lineage>
        <taxon>Bacteria</taxon>
        <taxon>Bacillati</taxon>
        <taxon>Actinomycetota</taxon>
        <taxon>Actinomycetes</taxon>
        <taxon>Streptosporangiales</taxon>
        <taxon>Thermomonosporaceae</taxon>
        <taxon>Actinomadura</taxon>
    </lineage>
</organism>
<dbReference type="AlphaFoldDB" id="A0A6I4M9H7"/>